<feature type="region of interest" description="Disordered" evidence="2">
    <location>
        <begin position="1"/>
        <end position="35"/>
    </location>
</feature>
<dbReference type="OrthoDB" id="4066296at2759"/>
<evidence type="ECO:0000313" key="3">
    <source>
        <dbReference type="EMBL" id="QLG73577.1"/>
    </source>
</evidence>
<protein>
    <submittedName>
        <fullName evidence="3">Uncharacterized protein</fullName>
    </submittedName>
</protein>
<dbReference type="AlphaFoldDB" id="A0A7H9B4W0"/>
<proteinExistence type="predicted"/>
<dbReference type="EMBL" id="CP058609">
    <property type="protein sequence ID" value="QLG73577.1"/>
    <property type="molecule type" value="Genomic_DNA"/>
</dbReference>
<name>A0A7H9B4W0_ZYGMR</name>
<reference evidence="3 4" key="1">
    <citation type="submission" date="2020-07" db="EMBL/GenBank/DDBJ databases">
        <title>The yeast mating-type switching endonuclease HO is a domesticated member of an unorthodox homing genetic element family.</title>
        <authorList>
            <person name="Coughlan A.Y."/>
            <person name="Lombardi L."/>
            <person name="Braun-Galleani S."/>
            <person name="Martos A.R."/>
            <person name="Galeote V."/>
            <person name="Bigey F."/>
            <person name="Dequin S."/>
            <person name="Byrne K.P."/>
            <person name="Wolfe K.H."/>
        </authorList>
    </citation>
    <scope>NUCLEOTIDE SEQUENCE [LARGE SCALE GENOMIC DNA]</scope>
    <source>
        <strain evidence="3 4">NRRL Y-6702</strain>
    </source>
</reference>
<accession>A0A7H9B4W0</accession>
<feature type="coiled-coil region" evidence="1">
    <location>
        <begin position="42"/>
        <end position="73"/>
    </location>
</feature>
<gene>
    <name evidence="3" type="ORF">HG535_0F00870</name>
</gene>
<dbReference type="RefSeq" id="XP_037145304.1">
    <property type="nucleotide sequence ID" value="XM_037289409.1"/>
</dbReference>
<evidence type="ECO:0000256" key="2">
    <source>
        <dbReference type="SAM" id="MobiDB-lite"/>
    </source>
</evidence>
<keyword evidence="1" id="KW-0175">Coiled coil</keyword>
<keyword evidence="4" id="KW-1185">Reference proteome</keyword>
<evidence type="ECO:0000313" key="4">
    <source>
        <dbReference type="Proteomes" id="UP000509704"/>
    </source>
</evidence>
<dbReference type="KEGG" id="zmk:HG535_0F00870"/>
<dbReference type="Proteomes" id="UP000509704">
    <property type="component" value="Chromosome 6"/>
</dbReference>
<organism evidence="3 4">
    <name type="scientific">Zygotorulaspora mrakii</name>
    <name type="common">Zygosaccharomyces mrakii</name>
    <dbReference type="NCBI Taxonomy" id="42260"/>
    <lineage>
        <taxon>Eukaryota</taxon>
        <taxon>Fungi</taxon>
        <taxon>Dikarya</taxon>
        <taxon>Ascomycota</taxon>
        <taxon>Saccharomycotina</taxon>
        <taxon>Saccharomycetes</taxon>
        <taxon>Saccharomycetales</taxon>
        <taxon>Saccharomycetaceae</taxon>
        <taxon>Zygotorulaspora</taxon>
    </lineage>
</organism>
<evidence type="ECO:0000256" key="1">
    <source>
        <dbReference type="SAM" id="Coils"/>
    </source>
</evidence>
<sequence length="79" mass="8757">MTADKSQLPAGSGSSEHEKEGSILSVTEEAETSNKTTAFELADTIEQTLKELKQKLDENYQKFDKSVVILEQKLKEPGQ</sequence>
<dbReference type="GeneID" id="59237337"/>